<feature type="domain" description="Right handed beta helix" evidence="3">
    <location>
        <begin position="116"/>
        <end position="309"/>
    </location>
</feature>
<dbReference type="SMART" id="SM00710">
    <property type="entry name" value="PbH1"/>
    <property type="match status" value="7"/>
</dbReference>
<organism evidence="4 5">
    <name type="scientific">Mycobacterium yunnanensis</name>
    <dbReference type="NCBI Taxonomy" id="368477"/>
    <lineage>
        <taxon>Bacteria</taxon>
        <taxon>Bacillati</taxon>
        <taxon>Actinomycetota</taxon>
        <taxon>Actinomycetes</taxon>
        <taxon>Mycobacteriales</taxon>
        <taxon>Mycobacteriaceae</taxon>
        <taxon>Mycobacterium</taxon>
    </lineage>
</organism>
<dbReference type="SUPFAM" id="SSF51126">
    <property type="entry name" value="Pectin lyase-like"/>
    <property type="match status" value="1"/>
</dbReference>
<accession>A0A9X3C1L5</accession>
<dbReference type="Pfam" id="PF12708">
    <property type="entry name" value="Pect-lyase_RHGA_epim"/>
    <property type="match status" value="1"/>
</dbReference>
<evidence type="ECO:0000259" key="2">
    <source>
        <dbReference type="Pfam" id="PF12708"/>
    </source>
</evidence>
<dbReference type="InterPro" id="IPR006626">
    <property type="entry name" value="PbH1"/>
</dbReference>
<dbReference type="InterPro" id="IPR012334">
    <property type="entry name" value="Pectin_lyas_fold"/>
</dbReference>
<dbReference type="Pfam" id="PF13229">
    <property type="entry name" value="Beta_helix"/>
    <property type="match status" value="1"/>
</dbReference>
<feature type="domain" description="Rhamnogalacturonase A/B/Epimerase-like pectate lyase" evidence="2">
    <location>
        <begin position="30"/>
        <end position="73"/>
    </location>
</feature>
<proteinExistence type="predicted"/>
<dbReference type="InterPro" id="IPR011050">
    <property type="entry name" value="Pectin_lyase_fold/virulence"/>
</dbReference>
<comment type="caution">
    <text evidence="4">The sequence shown here is derived from an EMBL/GenBank/DDBJ whole genome shotgun (WGS) entry which is preliminary data.</text>
</comment>
<dbReference type="RefSeq" id="WP_263996235.1">
    <property type="nucleotide sequence ID" value="NZ_JACKVK010000008.1"/>
</dbReference>
<name>A0A9X3C1L5_9MYCO</name>
<evidence type="ECO:0000313" key="4">
    <source>
        <dbReference type="EMBL" id="MCV7421463.1"/>
    </source>
</evidence>
<dbReference type="AlphaFoldDB" id="A0A9X3C1L5"/>
<evidence type="ECO:0000313" key="5">
    <source>
        <dbReference type="Proteomes" id="UP001141629"/>
    </source>
</evidence>
<gene>
    <name evidence="4" type="ORF">H7K45_13000</name>
</gene>
<dbReference type="InterPro" id="IPR024535">
    <property type="entry name" value="RHGA/B-epi-like_pectate_lyase"/>
</dbReference>
<dbReference type="PROSITE" id="PS51257">
    <property type="entry name" value="PROKAR_LIPOPROTEIN"/>
    <property type="match status" value="1"/>
</dbReference>
<dbReference type="Proteomes" id="UP001141629">
    <property type="component" value="Unassembled WGS sequence"/>
</dbReference>
<keyword evidence="5" id="KW-1185">Reference proteome</keyword>
<dbReference type="EMBL" id="JACKVK010000008">
    <property type="protein sequence ID" value="MCV7421463.1"/>
    <property type="molecule type" value="Genomic_DNA"/>
</dbReference>
<evidence type="ECO:0000259" key="3">
    <source>
        <dbReference type="Pfam" id="PF13229"/>
    </source>
</evidence>
<feature type="signal peptide" evidence="1">
    <location>
        <begin position="1"/>
        <end position="20"/>
    </location>
</feature>
<protein>
    <submittedName>
        <fullName evidence="4">Right-handed parallel beta-helix repeat-containing protein</fullName>
    </submittedName>
</protein>
<feature type="chain" id="PRO_5040982611" evidence="1">
    <location>
        <begin position="21"/>
        <end position="520"/>
    </location>
</feature>
<evidence type="ECO:0000256" key="1">
    <source>
        <dbReference type="SAM" id="SignalP"/>
    </source>
</evidence>
<dbReference type="InterPro" id="IPR039448">
    <property type="entry name" value="Beta_helix"/>
</dbReference>
<dbReference type="Gene3D" id="2.160.20.10">
    <property type="entry name" value="Single-stranded right-handed beta-helix, Pectin lyase-like"/>
    <property type="match status" value="1"/>
</dbReference>
<reference evidence="4" key="1">
    <citation type="submission" date="2020-07" db="EMBL/GenBank/DDBJ databases">
        <authorList>
            <person name="Pettersson B.M.F."/>
            <person name="Behra P.R.K."/>
            <person name="Ramesh M."/>
            <person name="Das S."/>
            <person name="Dasgupta S."/>
            <person name="Kirsebom L.A."/>
        </authorList>
    </citation>
    <scope>NUCLEOTIDE SEQUENCE</scope>
    <source>
        <strain evidence="4">DSM 44838</strain>
    </source>
</reference>
<sequence length="520" mass="53648">MTISRRSLLLVAPPAIVAMACAPSASRSTVNVRDHGAVGDGSRDDSAAITAAVAALTSGGVLHFPAGSYRFAQAHPRSGAAVCIAGLSDVDVNFEPGAELVMDNVDPRTATGTSHGVLVRGPATNVSLRNVEVRWARSTKRSMGDGVRIVGYAVDGGGVPNGWSGSPAPVSGVSLSGCVIRSAPQAGVVMLGVSDITVSDLRVEGTQADGLHFNACRRAKVSGHVAVDNGDDGLALVTYFSDQPSFDPAAETFAFPELTDWSNADFAIENVTVSGGRANGIRVAGAQRVDVNGLTVSDKQYGAAVMVDSATSGYDVAWDYLSTRGLSVHGLTADDCETGIHVLARPPVDADPRFSDFSVDVGDARLRRCTNWAVRVESLSSQRVTGVTLGTCTVDSTSAAGGNGGVGLAGTSDVHMDHVTVAHSQAVTLFSAQNTSRLTVGDLELTVTNPDAAANPMPCARFESTAGVIDALALRWPAAPQSWQPMTVDEPTDCNPDSSALAVKALTVEPAEFANRAVTC</sequence>
<reference evidence="4" key="2">
    <citation type="journal article" date="2022" name="BMC Genomics">
        <title>Comparative genome analysis of mycobacteria focusing on tRNA and non-coding RNA.</title>
        <authorList>
            <person name="Behra P.R.K."/>
            <person name="Pettersson B.M.F."/>
            <person name="Ramesh M."/>
            <person name="Das S."/>
            <person name="Dasgupta S."/>
            <person name="Kirsebom L.A."/>
        </authorList>
    </citation>
    <scope>NUCLEOTIDE SEQUENCE</scope>
    <source>
        <strain evidence="4">DSM 44838</strain>
    </source>
</reference>
<keyword evidence="1" id="KW-0732">Signal</keyword>